<evidence type="ECO:0000313" key="2">
    <source>
        <dbReference type="EMBL" id="KAL2807750.1"/>
    </source>
</evidence>
<reference evidence="2 3" key="1">
    <citation type="submission" date="2024-07" db="EMBL/GenBank/DDBJ databases">
        <title>Section-level genome sequencing and comparative genomics of Aspergillus sections Usti and Cavernicolus.</title>
        <authorList>
            <consortium name="Lawrence Berkeley National Laboratory"/>
            <person name="Nybo J.L."/>
            <person name="Vesth T.C."/>
            <person name="Theobald S."/>
            <person name="Frisvad J.C."/>
            <person name="Larsen T.O."/>
            <person name="Kjaerboelling I."/>
            <person name="Rothschild-Mancinelli K."/>
            <person name="Lyhne E.K."/>
            <person name="Kogle M.E."/>
            <person name="Barry K."/>
            <person name="Clum A."/>
            <person name="Na H."/>
            <person name="Ledsgaard L."/>
            <person name="Lin J."/>
            <person name="Lipzen A."/>
            <person name="Kuo A."/>
            <person name="Riley R."/>
            <person name="Mondo S."/>
            <person name="Labutti K."/>
            <person name="Haridas S."/>
            <person name="Pangalinan J."/>
            <person name="Salamov A.A."/>
            <person name="Simmons B.A."/>
            <person name="Magnuson J.K."/>
            <person name="Chen J."/>
            <person name="Drula E."/>
            <person name="Henrissat B."/>
            <person name="Wiebenga A."/>
            <person name="Lubbers R.J."/>
            <person name="Gomes A.C."/>
            <person name="Makela M.R."/>
            <person name="Stajich J."/>
            <person name="Grigoriev I.V."/>
            <person name="Mortensen U.H."/>
            <person name="De Vries R.P."/>
            <person name="Baker S.E."/>
            <person name="Andersen M.R."/>
        </authorList>
    </citation>
    <scope>NUCLEOTIDE SEQUENCE [LARGE SCALE GENOMIC DNA]</scope>
    <source>
        <strain evidence="2 3">CBS 588.65</strain>
    </source>
</reference>
<feature type="compositionally biased region" description="Polar residues" evidence="1">
    <location>
        <begin position="59"/>
        <end position="82"/>
    </location>
</feature>
<organism evidence="2 3">
    <name type="scientific">Aspergillus granulosus</name>
    <dbReference type="NCBI Taxonomy" id="176169"/>
    <lineage>
        <taxon>Eukaryota</taxon>
        <taxon>Fungi</taxon>
        <taxon>Dikarya</taxon>
        <taxon>Ascomycota</taxon>
        <taxon>Pezizomycotina</taxon>
        <taxon>Eurotiomycetes</taxon>
        <taxon>Eurotiomycetidae</taxon>
        <taxon>Eurotiales</taxon>
        <taxon>Aspergillaceae</taxon>
        <taxon>Aspergillus</taxon>
        <taxon>Aspergillus subgen. Nidulantes</taxon>
    </lineage>
</organism>
<gene>
    <name evidence="2" type="ORF">BJX63DRAFT_60890</name>
</gene>
<keyword evidence="3" id="KW-1185">Reference proteome</keyword>
<name>A0ABR4GXH4_9EURO</name>
<evidence type="ECO:0000313" key="3">
    <source>
        <dbReference type="Proteomes" id="UP001610334"/>
    </source>
</evidence>
<sequence length="98" mass="10240">MSQSSLTNEVARLARLSNLQNGIPPAMRALPVAAILAGGVISRITGMSNGIEERLLGTPNTITLDNPAQPESASDLGSQPSANMGEERCQPNQAGNNW</sequence>
<dbReference type="EMBL" id="JBFXLT010000131">
    <property type="protein sequence ID" value="KAL2807750.1"/>
    <property type="molecule type" value="Genomic_DNA"/>
</dbReference>
<proteinExistence type="predicted"/>
<comment type="caution">
    <text evidence="2">The sequence shown here is derived from an EMBL/GenBank/DDBJ whole genome shotgun (WGS) entry which is preliminary data.</text>
</comment>
<accession>A0ABR4GXH4</accession>
<feature type="region of interest" description="Disordered" evidence="1">
    <location>
        <begin position="59"/>
        <end position="98"/>
    </location>
</feature>
<protein>
    <submittedName>
        <fullName evidence="2">Uncharacterized protein</fullName>
    </submittedName>
</protein>
<dbReference type="Proteomes" id="UP001610334">
    <property type="component" value="Unassembled WGS sequence"/>
</dbReference>
<evidence type="ECO:0000256" key="1">
    <source>
        <dbReference type="SAM" id="MobiDB-lite"/>
    </source>
</evidence>